<dbReference type="PANTHER" id="PTHR35803:SF3">
    <property type="entry name" value="ALPHA-GLUCOSIDASE"/>
    <property type="match status" value="1"/>
</dbReference>
<dbReference type="Gene3D" id="3.20.20.70">
    <property type="entry name" value="Aldolase class I"/>
    <property type="match status" value="1"/>
</dbReference>
<dbReference type="InterPro" id="IPR013785">
    <property type="entry name" value="Aldolase_TIM"/>
</dbReference>
<feature type="domain" description="Glycosyl-hydrolase 97 catalytic" evidence="2">
    <location>
        <begin position="307"/>
        <end position="457"/>
    </location>
</feature>
<proteinExistence type="predicted"/>
<dbReference type="AlphaFoldDB" id="A0A7W5H467"/>
<evidence type="ECO:0000259" key="2">
    <source>
        <dbReference type="Pfam" id="PF10566"/>
    </source>
</evidence>
<dbReference type="GO" id="GO:0030246">
    <property type="term" value="F:carbohydrate binding"/>
    <property type="evidence" value="ECO:0007669"/>
    <property type="project" value="InterPro"/>
</dbReference>
<accession>A0A7W5H467</accession>
<sequence>MNRHRCNQLLYLLALTAGVLTLNRSALAFELESPDGKLSAEILVTEDGDVTDLLTYSVSWQGRSIVTPSHVGLDIAGAARTTGTQTERTQTKRINQTWTPVYGERSTIRDHYNELTLDLKTRGDSPINVSVTFRAYNEGLAFRYKIAGQTDHDQITIKRELSEFRFPSDHKTWVAYNAQGQYKEARLSTVRSGCERPMTIQADQDLFIAIGEAGLVDYARMKFSPLKTTDAAKASSTSDASTTGLVSDLDGMVRMDLPSSTPWRFVMVANRPGELIENNFLLLNLNEPCAIADTSWIKPGTVLREMSLTTQGGIAAVDFAVEHNMQYVHFDAGWYGNEYDDASDATTVTVDPKRSAGPLALHDIIAYARERDIGIIVYVNRRALERQRDDILPLYKSWGIAGVKYGFVKVGSQEWTSWLHDAIRKAADHELMVDVHDEYRPTGYERTYPNLMTTEGIQGDETSPSNVDTLTLLFSRSVCGPADNTICYFASRVDENATHAYQLAKAVCIYSPWQYLYWYDLPKPADKTEVPYETIGNEPELEYFDAVPTAWDETRVIEGEIGRYVVIARRKKDQWFIGAMNSESERTIALPLDFLSADQPYTAHRYLDDPTVGTRTKVRIIKTQVNHSSEIELTLSAQGGEAIRIVPDAR</sequence>
<dbReference type="Pfam" id="PF14509">
    <property type="entry name" value="GH97_C"/>
    <property type="match status" value="1"/>
</dbReference>
<dbReference type="InterPro" id="IPR019563">
    <property type="entry name" value="GH97_catalytic"/>
</dbReference>
<reference evidence="5 6" key="1">
    <citation type="submission" date="2020-08" db="EMBL/GenBank/DDBJ databases">
        <title>Genomic Encyclopedia of Type Strains, Phase III (KMG-III): the genomes of soil and plant-associated and newly described type strains.</title>
        <authorList>
            <person name="Whitman W."/>
        </authorList>
    </citation>
    <scope>NUCLEOTIDE SEQUENCE [LARGE SCALE GENOMIC DNA]</scope>
    <source>
        <strain evidence="5 6">CECT 8075</strain>
    </source>
</reference>
<evidence type="ECO:0000313" key="6">
    <source>
        <dbReference type="Proteomes" id="UP000536179"/>
    </source>
</evidence>
<dbReference type="InterPro" id="IPR052720">
    <property type="entry name" value="Glycosyl_hydrolase_97"/>
</dbReference>
<dbReference type="InterPro" id="IPR029483">
    <property type="entry name" value="GH97_C"/>
</dbReference>
<dbReference type="SUPFAM" id="SSF51445">
    <property type="entry name" value="(Trans)glycosidases"/>
    <property type="match status" value="1"/>
</dbReference>
<protein>
    <submittedName>
        <fullName evidence="5">Alpha-glucosidase</fullName>
        <ecNumber evidence="5">3.2.1.20</ecNumber>
    </submittedName>
</protein>
<feature type="signal peptide" evidence="1">
    <location>
        <begin position="1"/>
        <end position="28"/>
    </location>
</feature>
<keyword evidence="5" id="KW-0378">Hydrolase</keyword>
<evidence type="ECO:0000259" key="3">
    <source>
        <dbReference type="Pfam" id="PF14508"/>
    </source>
</evidence>
<comment type="caution">
    <text evidence="5">The sequence shown here is derived from an EMBL/GenBank/DDBJ whole genome shotgun (WGS) entry which is preliminary data.</text>
</comment>
<keyword evidence="5" id="KW-0326">Glycosidase</keyword>
<feature type="domain" description="Glycosyl-hydrolase 97 C-terminal oligomerisation" evidence="4">
    <location>
        <begin position="550"/>
        <end position="645"/>
    </location>
</feature>
<dbReference type="RefSeq" id="WP_184301526.1">
    <property type="nucleotide sequence ID" value="NZ_JACHXU010000002.1"/>
</dbReference>
<dbReference type="InterPro" id="IPR017853">
    <property type="entry name" value="GH"/>
</dbReference>
<dbReference type="PANTHER" id="PTHR35803">
    <property type="entry name" value="GLUCAN 1,4-ALPHA-GLUCOSIDASE SUSB-RELATED"/>
    <property type="match status" value="1"/>
</dbReference>
<dbReference type="InterPro" id="IPR029486">
    <property type="entry name" value="GH97_N"/>
</dbReference>
<gene>
    <name evidence="5" type="ORF">FHS27_000615</name>
</gene>
<feature type="chain" id="PRO_5030562755" evidence="1">
    <location>
        <begin position="29"/>
        <end position="650"/>
    </location>
</feature>
<evidence type="ECO:0000259" key="4">
    <source>
        <dbReference type="Pfam" id="PF14509"/>
    </source>
</evidence>
<dbReference type="EMBL" id="JACHXU010000002">
    <property type="protein sequence ID" value="MBB3204848.1"/>
    <property type="molecule type" value="Genomic_DNA"/>
</dbReference>
<dbReference type="Pfam" id="PF14508">
    <property type="entry name" value="GH97_N"/>
    <property type="match status" value="1"/>
</dbReference>
<name>A0A7W5H467_9BACT</name>
<evidence type="ECO:0000313" key="5">
    <source>
        <dbReference type="EMBL" id="MBB3204848.1"/>
    </source>
</evidence>
<keyword evidence="6" id="KW-1185">Reference proteome</keyword>
<dbReference type="Gene3D" id="2.70.98.10">
    <property type="match status" value="1"/>
</dbReference>
<organism evidence="5 6">
    <name type="scientific">Aporhodopirellula rubra</name>
    <dbReference type="NCBI Taxonomy" id="980271"/>
    <lineage>
        <taxon>Bacteria</taxon>
        <taxon>Pseudomonadati</taxon>
        <taxon>Planctomycetota</taxon>
        <taxon>Planctomycetia</taxon>
        <taxon>Pirellulales</taxon>
        <taxon>Pirellulaceae</taxon>
        <taxon>Aporhodopirellula</taxon>
    </lineage>
</organism>
<dbReference type="EC" id="3.2.1.20" evidence="5"/>
<feature type="domain" description="Glycosyl-hydrolase 97 N-terminal" evidence="3">
    <location>
        <begin position="31"/>
        <end position="288"/>
    </location>
</feature>
<dbReference type="InterPro" id="IPR014718">
    <property type="entry name" value="GH-type_carb-bd"/>
</dbReference>
<dbReference type="GO" id="GO:0004558">
    <property type="term" value="F:alpha-1,4-glucosidase activity"/>
    <property type="evidence" value="ECO:0007669"/>
    <property type="project" value="UniProtKB-EC"/>
</dbReference>
<keyword evidence="1" id="KW-0732">Signal</keyword>
<dbReference type="Pfam" id="PF10566">
    <property type="entry name" value="Glyco_hydro_97"/>
    <property type="match status" value="1"/>
</dbReference>
<evidence type="ECO:0000256" key="1">
    <source>
        <dbReference type="SAM" id="SignalP"/>
    </source>
</evidence>
<dbReference type="Proteomes" id="UP000536179">
    <property type="component" value="Unassembled WGS sequence"/>
</dbReference>